<organism evidence="11 12">
    <name type="scientific">Advenella faeciporci</name>
    <dbReference type="NCBI Taxonomy" id="797535"/>
    <lineage>
        <taxon>Bacteria</taxon>
        <taxon>Pseudomonadati</taxon>
        <taxon>Pseudomonadota</taxon>
        <taxon>Betaproteobacteria</taxon>
        <taxon>Burkholderiales</taxon>
        <taxon>Alcaligenaceae</taxon>
    </lineage>
</organism>
<comment type="pathway">
    <text evidence="1">Amino-acid biosynthesis; L-histidine biosynthesis; L-histidine from 5-phospho-alpha-D-ribose 1-diphosphate: step 8/9.</text>
</comment>
<dbReference type="RefSeq" id="WP_189384778.1">
    <property type="nucleotide sequence ID" value="NZ_BAABFY010000003.1"/>
</dbReference>
<evidence type="ECO:0000256" key="4">
    <source>
        <dbReference type="ARBA" id="ARBA00021697"/>
    </source>
</evidence>
<dbReference type="InterPro" id="IPR023214">
    <property type="entry name" value="HAD_sf"/>
</dbReference>
<protein>
    <recommendedName>
        <fullName evidence="4">Histidinol-phosphatase</fullName>
        <ecNumber evidence="3">3.1.3.15</ecNumber>
    </recommendedName>
    <alternativeName>
        <fullName evidence="8">Histidinol-phosphate phosphatase</fullName>
    </alternativeName>
</protein>
<evidence type="ECO:0000256" key="10">
    <source>
        <dbReference type="ARBA" id="ARBA00053547"/>
    </source>
</evidence>
<dbReference type="PANTHER" id="PTHR43344">
    <property type="entry name" value="PHOSPHOSERINE PHOSPHATASE"/>
    <property type="match status" value="1"/>
</dbReference>
<proteinExistence type="inferred from homology"/>
<evidence type="ECO:0000256" key="8">
    <source>
        <dbReference type="ARBA" id="ARBA00033209"/>
    </source>
</evidence>
<dbReference type="NCBIfam" id="TIGR01490">
    <property type="entry name" value="HAD-SF-IB-hyp1"/>
    <property type="match status" value="1"/>
</dbReference>
<keyword evidence="7" id="KW-0460">Magnesium</keyword>
<reference evidence="11" key="1">
    <citation type="journal article" date="2014" name="Int. J. Syst. Evol. Microbiol.">
        <title>Complete genome sequence of Corynebacterium casei LMG S-19264T (=DSM 44701T), isolated from a smear-ripened cheese.</title>
        <authorList>
            <consortium name="US DOE Joint Genome Institute (JGI-PGF)"/>
            <person name="Walter F."/>
            <person name="Albersmeier A."/>
            <person name="Kalinowski J."/>
            <person name="Ruckert C."/>
        </authorList>
    </citation>
    <scope>NUCLEOTIDE SEQUENCE</scope>
    <source>
        <strain evidence="11">KCTC 23732</strain>
    </source>
</reference>
<dbReference type="Gene3D" id="1.20.1440.100">
    <property type="entry name" value="SG protein - dephosphorylation function"/>
    <property type="match status" value="1"/>
</dbReference>
<comment type="catalytic activity">
    <reaction evidence="9">
        <text>L-histidinol phosphate + H2O = L-histidinol + phosphate</text>
        <dbReference type="Rhea" id="RHEA:14465"/>
        <dbReference type="ChEBI" id="CHEBI:15377"/>
        <dbReference type="ChEBI" id="CHEBI:43474"/>
        <dbReference type="ChEBI" id="CHEBI:57699"/>
        <dbReference type="ChEBI" id="CHEBI:57980"/>
        <dbReference type="EC" id="3.1.3.15"/>
    </reaction>
    <physiologicalReaction direction="left-to-right" evidence="9">
        <dbReference type="Rhea" id="RHEA:14466"/>
    </physiologicalReaction>
</comment>
<keyword evidence="12" id="KW-1185">Reference proteome</keyword>
<comment type="caution">
    <text evidence="11">The sequence shown here is derived from an EMBL/GenBank/DDBJ whole genome shotgun (WGS) entry which is preliminary data.</text>
</comment>
<dbReference type="NCBIfam" id="TIGR01488">
    <property type="entry name" value="HAD-SF-IB"/>
    <property type="match status" value="1"/>
</dbReference>
<dbReference type="GO" id="GO:0046872">
    <property type="term" value="F:metal ion binding"/>
    <property type="evidence" value="ECO:0007669"/>
    <property type="project" value="UniProtKB-KW"/>
</dbReference>
<comment type="similarity">
    <text evidence="2">Belongs to the HAD-like hydrolase superfamily. SerB family.</text>
</comment>
<dbReference type="FunFam" id="3.40.50.1000:FF:000025">
    <property type="entry name" value="HAD hydrolase, family IB"/>
    <property type="match status" value="1"/>
</dbReference>
<sequence>MTSTNLALFDLDHTLLPIDTDREWVDFLARNNLAGDPVAIQQKNHELMEKYTAGILRIEESAEFMLSFLKMHSPYDLARFHEQFMCEVVRPAIQASAIDLVRQHQQNGDLCCIVTATNSFVTSPVARAFGIEHLIGTLPEYINGRFTGRVEGIPSYKEGKVTRVNMWLSSMGKKIDDFAETYFYSDSQNDLPLLEIVSNPVATNPNEVLRKTAHENGWPVLDLFALK</sequence>
<evidence type="ECO:0000256" key="9">
    <source>
        <dbReference type="ARBA" id="ARBA00052092"/>
    </source>
</evidence>
<reference evidence="11" key="2">
    <citation type="submission" date="2020-09" db="EMBL/GenBank/DDBJ databases">
        <authorList>
            <person name="Sun Q."/>
            <person name="Kim S."/>
        </authorList>
    </citation>
    <scope>NUCLEOTIDE SEQUENCE</scope>
    <source>
        <strain evidence="11">KCTC 23732</strain>
    </source>
</reference>
<dbReference type="InterPro" id="IPR006385">
    <property type="entry name" value="HAD_hydro_SerB1"/>
</dbReference>
<dbReference type="CDD" id="cd02612">
    <property type="entry name" value="HAD_PGPPase"/>
    <property type="match status" value="1"/>
</dbReference>
<evidence type="ECO:0000313" key="12">
    <source>
        <dbReference type="Proteomes" id="UP000608345"/>
    </source>
</evidence>
<dbReference type="PANTHER" id="PTHR43344:SF13">
    <property type="entry name" value="PHOSPHATASE RV3661-RELATED"/>
    <property type="match status" value="1"/>
</dbReference>
<dbReference type="AlphaFoldDB" id="A0A918JKW3"/>
<comment type="function">
    <text evidence="10">Catalyzes the dephosphorylation of histidinol-phosphate to histidinol, the direct precursor of histidine.</text>
</comment>
<evidence type="ECO:0000256" key="1">
    <source>
        <dbReference type="ARBA" id="ARBA00004970"/>
    </source>
</evidence>
<dbReference type="Pfam" id="PF12710">
    <property type="entry name" value="HAD"/>
    <property type="match status" value="1"/>
</dbReference>
<evidence type="ECO:0000256" key="6">
    <source>
        <dbReference type="ARBA" id="ARBA00022801"/>
    </source>
</evidence>
<name>A0A918JKW3_9BURK</name>
<accession>A0A918JKW3</accession>
<evidence type="ECO:0000256" key="5">
    <source>
        <dbReference type="ARBA" id="ARBA00022723"/>
    </source>
</evidence>
<dbReference type="Gene3D" id="3.40.50.1000">
    <property type="entry name" value="HAD superfamily/HAD-like"/>
    <property type="match status" value="1"/>
</dbReference>
<keyword evidence="6" id="KW-0378">Hydrolase</keyword>
<evidence type="ECO:0000313" key="11">
    <source>
        <dbReference type="EMBL" id="GGW85255.1"/>
    </source>
</evidence>
<dbReference type="EMBL" id="BMYS01000008">
    <property type="protein sequence ID" value="GGW85255.1"/>
    <property type="molecule type" value="Genomic_DNA"/>
</dbReference>
<evidence type="ECO:0000256" key="2">
    <source>
        <dbReference type="ARBA" id="ARBA00009184"/>
    </source>
</evidence>
<dbReference type="SUPFAM" id="SSF56784">
    <property type="entry name" value="HAD-like"/>
    <property type="match status" value="1"/>
</dbReference>
<dbReference type="InterPro" id="IPR050582">
    <property type="entry name" value="HAD-like_SerB"/>
</dbReference>
<dbReference type="EC" id="3.1.3.15" evidence="3"/>
<keyword evidence="5" id="KW-0479">Metal-binding</keyword>
<dbReference type="InterPro" id="IPR036412">
    <property type="entry name" value="HAD-like_sf"/>
</dbReference>
<dbReference type="Proteomes" id="UP000608345">
    <property type="component" value="Unassembled WGS sequence"/>
</dbReference>
<evidence type="ECO:0000256" key="7">
    <source>
        <dbReference type="ARBA" id="ARBA00022842"/>
    </source>
</evidence>
<gene>
    <name evidence="11" type="ORF">GCM10011450_13980</name>
</gene>
<dbReference type="GO" id="GO:0004401">
    <property type="term" value="F:histidinol-phosphatase activity"/>
    <property type="evidence" value="ECO:0007669"/>
    <property type="project" value="UniProtKB-EC"/>
</dbReference>
<evidence type="ECO:0000256" key="3">
    <source>
        <dbReference type="ARBA" id="ARBA00013085"/>
    </source>
</evidence>